<evidence type="ECO:0000313" key="2">
    <source>
        <dbReference type="Proteomes" id="UP000008694"/>
    </source>
</evidence>
<proteinExistence type="predicted"/>
<dbReference type="EMBL" id="GL348714">
    <property type="protein sequence ID" value="EFH62974.1"/>
    <property type="molecule type" value="Genomic_DNA"/>
</dbReference>
<sequence>MRMMKDITGISKRFQLTSLFTLPASWLKVPPVTPSSCRWFFSHSLIPSQPLFADGMVKSYSWRTEHEAEKEDTSYEKERFDRFLNQVEAENQVILRLGRIELRIEREEKKC</sequence>
<dbReference type="Proteomes" id="UP000008694">
    <property type="component" value="Unassembled WGS sequence"/>
</dbReference>
<reference evidence="2" key="1">
    <citation type="journal article" date="2011" name="Nat. Genet.">
        <title>The Arabidopsis lyrata genome sequence and the basis of rapid genome size change.</title>
        <authorList>
            <person name="Hu T.T."/>
            <person name="Pattyn P."/>
            <person name="Bakker E.G."/>
            <person name="Cao J."/>
            <person name="Cheng J.-F."/>
            <person name="Clark R.M."/>
            <person name="Fahlgren N."/>
            <person name="Fawcett J.A."/>
            <person name="Grimwood J."/>
            <person name="Gundlach H."/>
            <person name="Haberer G."/>
            <person name="Hollister J.D."/>
            <person name="Ossowski S."/>
            <person name="Ottilar R.P."/>
            <person name="Salamov A.A."/>
            <person name="Schneeberger K."/>
            <person name="Spannagl M."/>
            <person name="Wang X."/>
            <person name="Yang L."/>
            <person name="Nasrallah M.E."/>
            <person name="Bergelson J."/>
            <person name="Carrington J.C."/>
            <person name="Gaut B.S."/>
            <person name="Schmutz J."/>
            <person name="Mayer K.F.X."/>
            <person name="Van de Peer Y."/>
            <person name="Grigoriev I.V."/>
            <person name="Nordborg M."/>
            <person name="Weigel D."/>
            <person name="Guo Y.-L."/>
        </authorList>
    </citation>
    <scope>NUCLEOTIDE SEQUENCE [LARGE SCALE GENOMIC DNA]</scope>
    <source>
        <strain evidence="2">cv. MN47</strain>
    </source>
</reference>
<accession>D7KYB5</accession>
<protein>
    <submittedName>
        <fullName evidence="1">Predicted protein</fullName>
    </submittedName>
</protein>
<organism evidence="2">
    <name type="scientific">Arabidopsis lyrata subsp. lyrata</name>
    <name type="common">Lyre-leaved rock-cress</name>
    <dbReference type="NCBI Taxonomy" id="81972"/>
    <lineage>
        <taxon>Eukaryota</taxon>
        <taxon>Viridiplantae</taxon>
        <taxon>Streptophyta</taxon>
        <taxon>Embryophyta</taxon>
        <taxon>Tracheophyta</taxon>
        <taxon>Spermatophyta</taxon>
        <taxon>Magnoliopsida</taxon>
        <taxon>eudicotyledons</taxon>
        <taxon>Gunneridae</taxon>
        <taxon>Pentapetalae</taxon>
        <taxon>rosids</taxon>
        <taxon>malvids</taxon>
        <taxon>Brassicales</taxon>
        <taxon>Brassicaceae</taxon>
        <taxon>Camelineae</taxon>
        <taxon>Arabidopsis</taxon>
    </lineage>
</organism>
<dbReference type="AlphaFoldDB" id="D7KYB5"/>
<gene>
    <name evidence="1" type="ORF">ARALYDRAFT_675560</name>
</gene>
<dbReference type="HOGENOM" id="CLU_2161858_0_0_1"/>
<keyword evidence="2" id="KW-1185">Reference proteome</keyword>
<evidence type="ECO:0000313" key="1">
    <source>
        <dbReference type="EMBL" id="EFH62974.1"/>
    </source>
</evidence>
<dbReference type="Gramene" id="Al_scaffold_0002_710">
    <property type="protein sequence ID" value="Al_scaffold_0002_710"/>
    <property type="gene ID" value="Al_scaffold_0002_710"/>
</dbReference>
<name>D7KYB5_ARALL</name>